<comment type="function">
    <text evidence="1">Transcriptional repressor of xylose-utilizing enzymes.</text>
</comment>
<dbReference type="Proteomes" id="UP000199225">
    <property type="component" value="Unassembled WGS sequence"/>
</dbReference>
<reference evidence="5" key="1">
    <citation type="submission" date="2016-10" db="EMBL/GenBank/DDBJ databases">
        <authorList>
            <person name="Varghese N."/>
            <person name="Submissions S."/>
        </authorList>
    </citation>
    <scope>NUCLEOTIDE SEQUENCE [LARGE SCALE GENOMIC DNA]</scope>
    <source>
        <strain evidence="5">DSM 4771</strain>
    </source>
</reference>
<dbReference type="PANTHER" id="PTHR18964">
    <property type="entry name" value="ROK (REPRESSOR, ORF, KINASE) FAMILY"/>
    <property type="match status" value="1"/>
</dbReference>
<organism evidence="4 5">
    <name type="scientific">Salimicrobium halophilum</name>
    <dbReference type="NCBI Taxonomy" id="86666"/>
    <lineage>
        <taxon>Bacteria</taxon>
        <taxon>Bacillati</taxon>
        <taxon>Bacillota</taxon>
        <taxon>Bacilli</taxon>
        <taxon>Bacillales</taxon>
        <taxon>Bacillaceae</taxon>
        <taxon>Salimicrobium</taxon>
    </lineage>
</organism>
<dbReference type="STRING" id="86666.SAMN04490247_1673"/>
<dbReference type="Pfam" id="PF00480">
    <property type="entry name" value="ROK"/>
    <property type="match status" value="1"/>
</dbReference>
<dbReference type="GO" id="GO:0042732">
    <property type="term" value="P:D-xylose metabolic process"/>
    <property type="evidence" value="ECO:0007669"/>
    <property type="project" value="UniProtKB-KW"/>
</dbReference>
<protein>
    <submittedName>
        <fullName evidence="4">Sugar kinase of the NBD/HSP70 family, may contain an N-terminal HTH domain</fullName>
    </submittedName>
</protein>
<dbReference type="SUPFAM" id="SSF46785">
    <property type="entry name" value="Winged helix' DNA-binding domain"/>
    <property type="match status" value="1"/>
</dbReference>
<evidence type="ECO:0000256" key="1">
    <source>
        <dbReference type="ARBA" id="ARBA00002486"/>
    </source>
</evidence>
<dbReference type="InterPro" id="IPR036390">
    <property type="entry name" value="WH_DNA-bd_sf"/>
</dbReference>
<dbReference type="PANTHER" id="PTHR18964:SF149">
    <property type="entry name" value="BIFUNCTIONAL UDP-N-ACETYLGLUCOSAMINE 2-EPIMERASE_N-ACETYLMANNOSAMINE KINASE"/>
    <property type="match status" value="1"/>
</dbReference>
<dbReference type="OrthoDB" id="9796533at2"/>
<dbReference type="EMBL" id="FNEV01000004">
    <property type="protein sequence ID" value="SDJ35836.1"/>
    <property type="molecule type" value="Genomic_DNA"/>
</dbReference>
<dbReference type="InterPro" id="IPR043129">
    <property type="entry name" value="ATPase_NBD"/>
</dbReference>
<evidence type="ECO:0000313" key="4">
    <source>
        <dbReference type="EMBL" id="SDJ35836.1"/>
    </source>
</evidence>
<evidence type="ECO:0000256" key="3">
    <source>
        <dbReference type="ARBA" id="ARBA00022629"/>
    </source>
</evidence>
<accession>A0A1G8T2Z5</accession>
<sequence length="405" mass="45448">MKALRTGSKELIKEINRFKVLNIIRHQQPISRAEISRQCELGVSTLSYIMDELKAQNLIYEVGEASSTGGRKAKLLKFNENHGYVVSIKIEEEQILTALTDMEGGILLKTYVAFEKKESAERIVSLIEKEVKMIFSEQDKDISHLLGIGVLSSGLVNRHEGEIIRSSMLEWENVPVTSMIKEKFPRVPVFVDNNINGYTLAELEKGEGQKDNNFLVVSIGAGLGLSVVIDRKIYYGAVGGAGEFGHTNLVMGGYPCHCGQEGCLEMYASEFYFENKIKERLKEDPTYEGEDHHFSAVAKAAEADDMFAQSLMKEMGTHLGYGLRNLINTLNPEKIIIVGEGVKYKHLFEREVLAIANDNFFEKVSIDTDIVFSHLKDDSWFTGGALLAISQLFQEPIYEQMKQSI</sequence>
<keyword evidence="3" id="KW-0859">Xylose metabolism</keyword>
<comment type="similarity">
    <text evidence="2">Belongs to the ROK (NagC/XylR) family.</text>
</comment>
<dbReference type="RefSeq" id="WP_093193415.1">
    <property type="nucleotide sequence ID" value="NZ_FNEV01000004.1"/>
</dbReference>
<dbReference type="SUPFAM" id="SSF53067">
    <property type="entry name" value="Actin-like ATPase domain"/>
    <property type="match status" value="1"/>
</dbReference>
<proteinExistence type="inferred from homology"/>
<evidence type="ECO:0000256" key="2">
    <source>
        <dbReference type="ARBA" id="ARBA00006479"/>
    </source>
</evidence>
<dbReference type="Pfam" id="PF13412">
    <property type="entry name" value="HTH_24"/>
    <property type="match status" value="1"/>
</dbReference>
<dbReference type="InterPro" id="IPR036388">
    <property type="entry name" value="WH-like_DNA-bd_sf"/>
</dbReference>
<dbReference type="Gene3D" id="3.30.420.40">
    <property type="match status" value="2"/>
</dbReference>
<keyword evidence="4" id="KW-0418">Kinase</keyword>
<keyword evidence="4" id="KW-0808">Transferase</keyword>
<gene>
    <name evidence="4" type="ORF">SAMN04490247_1673</name>
</gene>
<dbReference type="Gene3D" id="1.10.10.10">
    <property type="entry name" value="Winged helix-like DNA-binding domain superfamily/Winged helix DNA-binding domain"/>
    <property type="match status" value="1"/>
</dbReference>
<dbReference type="InterPro" id="IPR000600">
    <property type="entry name" value="ROK"/>
</dbReference>
<keyword evidence="3" id="KW-0119">Carbohydrate metabolism</keyword>
<keyword evidence="5" id="KW-1185">Reference proteome</keyword>
<name>A0A1G8T2Z5_9BACI</name>
<evidence type="ECO:0000313" key="5">
    <source>
        <dbReference type="Proteomes" id="UP000199225"/>
    </source>
</evidence>
<dbReference type="AlphaFoldDB" id="A0A1G8T2Z5"/>
<dbReference type="GO" id="GO:0016301">
    <property type="term" value="F:kinase activity"/>
    <property type="evidence" value="ECO:0007669"/>
    <property type="project" value="UniProtKB-KW"/>
</dbReference>